<protein>
    <submittedName>
        <fullName evidence="4">CBS domain-containing protein</fullName>
    </submittedName>
</protein>
<evidence type="ECO:0000313" key="4">
    <source>
        <dbReference type="EMBL" id="MBA2795456.1"/>
    </source>
</evidence>
<dbReference type="InterPro" id="IPR046342">
    <property type="entry name" value="CBS_dom_sf"/>
</dbReference>
<dbReference type="SUPFAM" id="SSF54631">
    <property type="entry name" value="CBS-domain pair"/>
    <property type="match status" value="1"/>
</dbReference>
<dbReference type="EMBL" id="JACEGE010000005">
    <property type="protein sequence ID" value="MBA2795456.1"/>
    <property type="molecule type" value="Genomic_DNA"/>
</dbReference>
<dbReference type="SMART" id="SM00116">
    <property type="entry name" value="CBS"/>
    <property type="match status" value="2"/>
</dbReference>
<dbReference type="PROSITE" id="PS51371">
    <property type="entry name" value="CBS"/>
    <property type="match status" value="2"/>
</dbReference>
<dbReference type="InterPro" id="IPR051257">
    <property type="entry name" value="Diverse_CBS-Domain"/>
</dbReference>
<dbReference type="InterPro" id="IPR045865">
    <property type="entry name" value="ACT-like_dom_sf"/>
</dbReference>
<gene>
    <name evidence="4" type="ORF">H1B29_02970</name>
</gene>
<proteinExistence type="predicted"/>
<dbReference type="PANTHER" id="PTHR43080">
    <property type="entry name" value="CBS DOMAIN-CONTAINING PROTEIN CBSX3, MITOCHONDRIAL"/>
    <property type="match status" value="1"/>
</dbReference>
<dbReference type="Pfam" id="PF00571">
    <property type="entry name" value="CBS"/>
    <property type="match status" value="2"/>
</dbReference>
<dbReference type="Gene3D" id="3.30.70.260">
    <property type="match status" value="1"/>
</dbReference>
<evidence type="ECO:0000256" key="2">
    <source>
        <dbReference type="PROSITE-ProRule" id="PRU00703"/>
    </source>
</evidence>
<feature type="domain" description="CBS" evidence="3">
    <location>
        <begin position="7"/>
        <end position="63"/>
    </location>
</feature>
<dbReference type="InterPro" id="IPR000644">
    <property type="entry name" value="CBS_dom"/>
</dbReference>
<dbReference type="Proteomes" id="UP000524462">
    <property type="component" value="Unassembled WGS sequence"/>
</dbReference>
<dbReference type="Gene3D" id="3.10.580.10">
    <property type="entry name" value="CBS-domain"/>
    <property type="match status" value="1"/>
</dbReference>
<evidence type="ECO:0000259" key="3">
    <source>
        <dbReference type="PROSITE" id="PS51371"/>
    </source>
</evidence>
<reference evidence="4 5" key="1">
    <citation type="submission" date="2020-07" db="EMBL/GenBank/DDBJ databases">
        <title>Molecular and genomic characterization of Streptococcus porcinus isolated from diseased swine in Brazil.</title>
        <authorList>
            <person name="Moreno L.Z."/>
            <person name="Matajira C.E.C."/>
            <person name="Poor A.P."/>
            <person name="Dutra M.C."/>
            <person name="Moreno A.M."/>
        </authorList>
    </citation>
    <scope>NUCLEOTIDE SEQUENCE [LARGE SCALE GENOMIC DNA]</scope>
    <source>
        <strain evidence="4 5">SP0816-2</strain>
    </source>
</reference>
<sequence length="220" mass="23919">MAVKDYMTKEVVTITPNTGVAQTADIMRDQDIRRLPVMEDGRLVGLVTAGTMAEATPSKATSLSIYEMNYLLNKTKIKDIMLEKVITITPEASLEDAIYLMLEHKIGVLPVLDNHQLCGIITDRDVFKAFLHVSGYGTEGVRVVLEADNVVGVLAKVAESISKANLNIGRIVADTRATGKTVVELQIDGNIDRSILTERLQATGVTVISVEATHLKANLD</sequence>
<comment type="caution">
    <text evidence="4">The sequence shown here is derived from an EMBL/GenBank/DDBJ whole genome shotgun (WGS) entry which is preliminary data.</text>
</comment>
<feature type="domain" description="CBS" evidence="3">
    <location>
        <begin position="81"/>
        <end position="139"/>
    </location>
</feature>
<dbReference type="AlphaFoldDB" id="A0A7W0ARU9"/>
<dbReference type="PANTHER" id="PTHR43080:SF2">
    <property type="entry name" value="CBS DOMAIN-CONTAINING PROTEIN"/>
    <property type="match status" value="1"/>
</dbReference>
<dbReference type="CDD" id="cd04584">
    <property type="entry name" value="CBS_pair_AcuB_like"/>
    <property type="match status" value="1"/>
</dbReference>
<organism evidence="4 5">
    <name type="scientific">Streptococcus porcinus</name>
    <dbReference type="NCBI Taxonomy" id="1340"/>
    <lineage>
        <taxon>Bacteria</taxon>
        <taxon>Bacillati</taxon>
        <taxon>Bacillota</taxon>
        <taxon>Bacilli</taxon>
        <taxon>Lactobacillales</taxon>
        <taxon>Streptococcaceae</taxon>
        <taxon>Streptococcus</taxon>
    </lineage>
</organism>
<dbReference type="RefSeq" id="WP_181459743.1">
    <property type="nucleotide sequence ID" value="NZ_JACEGE010000005.1"/>
</dbReference>
<dbReference type="SUPFAM" id="SSF55021">
    <property type="entry name" value="ACT-like"/>
    <property type="match status" value="1"/>
</dbReference>
<evidence type="ECO:0000256" key="1">
    <source>
        <dbReference type="ARBA" id="ARBA00023122"/>
    </source>
</evidence>
<name>A0A7W0ARU9_STRPO</name>
<evidence type="ECO:0000313" key="5">
    <source>
        <dbReference type="Proteomes" id="UP000524462"/>
    </source>
</evidence>
<keyword evidence="1 2" id="KW-0129">CBS domain</keyword>
<accession>A0A7W0ARU9</accession>